<proteinExistence type="predicted"/>
<dbReference type="Proteomes" id="UP000283523">
    <property type="component" value="Unassembled WGS sequence"/>
</dbReference>
<reference evidence="1 2" key="1">
    <citation type="submission" date="2018-08" db="EMBL/GenBank/DDBJ databases">
        <title>Fibrisoma montanum sp. nov., isolated from Danxia mountain soil.</title>
        <authorList>
            <person name="Huang Y."/>
        </authorList>
    </citation>
    <scope>NUCLEOTIDE SEQUENCE [LARGE SCALE GENOMIC DNA]</scope>
    <source>
        <strain evidence="1 2">HYT19</strain>
    </source>
</reference>
<evidence type="ECO:0000313" key="1">
    <source>
        <dbReference type="EMBL" id="RIV18321.1"/>
    </source>
</evidence>
<dbReference type="InterPro" id="IPR018669">
    <property type="entry name" value="Toxin_HigB"/>
</dbReference>
<dbReference type="OrthoDB" id="9799912at2"/>
<name>A0A418LYG5_9BACT</name>
<organism evidence="1 2">
    <name type="scientific">Fibrisoma montanum</name>
    <dbReference type="NCBI Taxonomy" id="2305895"/>
    <lineage>
        <taxon>Bacteria</taxon>
        <taxon>Pseudomonadati</taxon>
        <taxon>Bacteroidota</taxon>
        <taxon>Cytophagia</taxon>
        <taxon>Cytophagales</taxon>
        <taxon>Spirosomataceae</taxon>
        <taxon>Fibrisoma</taxon>
    </lineage>
</organism>
<comment type="caution">
    <text evidence="1">The sequence shown here is derived from an EMBL/GenBank/DDBJ whole genome shotgun (WGS) entry which is preliminary data.</text>
</comment>
<dbReference type="GO" id="GO:0003723">
    <property type="term" value="F:RNA binding"/>
    <property type="evidence" value="ECO:0007669"/>
    <property type="project" value="InterPro"/>
</dbReference>
<dbReference type="EMBL" id="QXED01000012">
    <property type="protein sequence ID" value="RIV18321.1"/>
    <property type="molecule type" value="Genomic_DNA"/>
</dbReference>
<accession>A0A418LYG5</accession>
<evidence type="ECO:0000313" key="2">
    <source>
        <dbReference type="Proteomes" id="UP000283523"/>
    </source>
</evidence>
<gene>
    <name evidence="1" type="ORF">DYU11_29235</name>
</gene>
<dbReference type="GO" id="GO:0110001">
    <property type="term" value="C:toxin-antitoxin complex"/>
    <property type="evidence" value="ECO:0007669"/>
    <property type="project" value="InterPro"/>
</dbReference>
<dbReference type="GO" id="GO:0004519">
    <property type="term" value="F:endonuclease activity"/>
    <property type="evidence" value="ECO:0007669"/>
    <property type="project" value="InterPro"/>
</dbReference>
<protein>
    <submittedName>
        <fullName evidence="1">Type II toxin-antitoxin system HigB family toxin</fullName>
    </submittedName>
</protein>
<keyword evidence="2" id="KW-1185">Reference proteome</keyword>
<dbReference type="Pfam" id="PF09907">
    <property type="entry name" value="HigB_toxin"/>
    <property type="match status" value="1"/>
</dbReference>
<dbReference type="AlphaFoldDB" id="A0A418LYG5"/>
<sequence length="100" mass="11959">MAMHIISVSTLKAFWEKYPDAEGALRAWHSEIKKATYQNSNEVIRDYPTADTVRNNRIVFNICHNKYRLVVIFRYKYKRVYIRFIGTHKEYDSIKDIANI</sequence>